<gene>
    <name evidence="3" type="ORF">IV203_004481</name>
</gene>
<keyword evidence="3" id="KW-0482">Metalloprotease</keyword>
<dbReference type="InterPro" id="IPR008757">
    <property type="entry name" value="Peptidase_M6-like_domain"/>
</dbReference>
<dbReference type="GO" id="GO:0006508">
    <property type="term" value="P:proteolysis"/>
    <property type="evidence" value="ECO:0007669"/>
    <property type="project" value="InterPro"/>
</dbReference>
<keyword evidence="4" id="KW-1185">Reference proteome</keyword>
<reference evidence="3" key="2">
    <citation type="submission" date="2021-04" db="EMBL/GenBank/DDBJ databases">
        <authorList>
            <person name="Podell S."/>
        </authorList>
    </citation>
    <scope>NUCLEOTIDE SEQUENCE</scope>
    <source>
        <strain evidence="3">Hildebrandi</strain>
    </source>
</reference>
<dbReference type="OrthoDB" id="9986966at2759"/>
<dbReference type="EMBL" id="JAGRRH010000016">
    <property type="protein sequence ID" value="KAG7355125.1"/>
    <property type="molecule type" value="Genomic_DNA"/>
</dbReference>
<comment type="caution">
    <text evidence="3">The sequence shown here is derived from an EMBL/GenBank/DDBJ whole genome shotgun (WGS) entry which is preliminary data.</text>
</comment>
<dbReference type="NCBIfam" id="TIGR03296">
    <property type="entry name" value="M6dom_TIGR03296"/>
    <property type="match status" value="1"/>
</dbReference>
<dbReference type="Proteomes" id="UP000693970">
    <property type="component" value="Unassembled WGS sequence"/>
</dbReference>
<name>A0A9K3L5C4_9STRA</name>
<keyword evidence="3" id="KW-0645">Protease</keyword>
<reference evidence="3" key="1">
    <citation type="journal article" date="2021" name="Sci. Rep.">
        <title>Diploid genomic architecture of Nitzschia inconspicua, an elite biomass production diatom.</title>
        <authorList>
            <person name="Oliver A."/>
            <person name="Podell S."/>
            <person name="Pinowska A."/>
            <person name="Traller J.C."/>
            <person name="Smith S.R."/>
            <person name="McClure R."/>
            <person name="Beliaev A."/>
            <person name="Bohutskyi P."/>
            <person name="Hill E.A."/>
            <person name="Rabines A."/>
            <person name="Zheng H."/>
            <person name="Allen L.Z."/>
            <person name="Kuo A."/>
            <person name="Grigoriev I.V."/>
            <person name="Allen A.E."/>
            <person name="Hazlebeck D."/>
            <person name="Allen E.E."/>
        </authorList>
    </citation>
    <scope>NUCLEOTIDE SEQUENCE</scope>
    <source>
        <strain evidence="3">Hildebrandi</strain>
    </source>
</reference>
<dbReference type="GO" id="GO:0008237">
    <property type="term" value="F:metallopeptidase activity"/>
    <property type="evidence" value="ECO:0007669"/>
    <property type="project" value="UniProtKB-KW"/>
</dbReference>
<protein>
    <submittedName>
        <fullName evidence="3">M6 family metalloprotease domain containing protein</fullName>
    </submittedName>
</protein>
<evidence type="ECO:0000313" key="3">
    <source>
        <dbReference type="EMBL" id="KAG7355125.1"/>
    </source>
</evidence>
<dbReference type="Pfam" id="PF05547">
    <property type="entry name" value="Peptidase_M6"/>
    <property type="match status" value="1"/>
</dbReference>
<feature type="region of interest" description="Disordered" evidence="1">
    <location>
        <begin position="140"/>
        <end position="160"/>
    </location>
</feature>
<proteinExistence type="predicted"/>
<organism evidence="3 4">
    <name type="scientific">Nitzschia inconspicua</name>
    <dbReference type="NCBI Taxonomy" id="303405"/>
    <lineage>
        <taxon>Eukaryota</taxon>
        <taxon>Sar</taxon>
        <taxon>Stramenopiles</taxon>
        <taxon>Ochrophyta</taxon>
        <taxon>Bacillariophyta</taxon>
        <taxon>Bacillariophyceae</taxon>
        <taxon>Bacillariophycidae</taxon>
        <taxon>Bacillariales</taxon>
        <taxon>Bacillariaceae</taxon>
        <taxon>Nitzschia</taxon>
    </lineage>
</organism>
<feature type="domain" description="Peptidase M6-like" evidence="2">
    <location>
        <begin position="251"/>
        <end position="450"/>
    </location>
</feature>
<sequence>MTSRPSNPRTSRLDRTVVRMASIFVLCQFQSHRMTTSAMLASPEPFFEVQPNGQVVQLQLHGDTYDSWMTDMQGYTVLRDPSSGSFFYAEDDGHGGLQPSGQLVFPNLQDNHYRNLQQERHLRPSKRDCQGMICGDDDDHHHHNTVGGSTKHRSDRRSLRGKQFVKDSKTIVDEIIATSKHRFNMTNTSSSPSSSPLVNPNGRRLRSIGTLRNLVVLIRWADHQNRVLPSKENVDILMNHPGPHPLCPTGSVRDVYLENSYGALDLQSTVTDWIPMNDTESYFANGNSGRGQRIREAIRYALEYLDKNDLVDFDYFDEDQDGYIDSITFLHSGYGAEFGGTDQFGTFYTDRIWSHKWGLYDNPFVTKSGVEVLEYHISPSLWNRVGISIGRIGVIAHETGHFLGVPDMYDIDGGGVGLGTFDMMANSWGFDGSQYFPPHMSAWTKLLLGWMIPYFPSPGVNRVAAAELQDATHPQVFVITEGFPTGEFLLVENRQKLGFDSIMPQDGIIIYHIDHGSSTAMFYESLKREGHPGQADWPENGNHYGVAVVQADGLYHLERGRNAGDSGDFYHSDGIDSLVPCRDPTACQYPNTDSYQQGIVARTNVHITDISISGEEMTFKYRVGDFETEEPTPAPSMEPSVHPSLGPSEQPTICLGTGQRCLAHDNCCSGFCMDRKKRFFGMCR</sequence>
<dbReference type="PANTHER" id="PTHR41775:SF1">
    <property type="entry name" value="PEPTIDASE M6-LIKE DOMAIN-CONTAINING PROTEIN"/>
    <property type="match status" value="1"/>
</dbReference>
<keyword evidence="3" id="KW-0378">Hydrolase</keyword>
<dbReference type="AlphaFoldDB" id="A0A9K3L5C4"/>
<evidence type="ECO:0000259" key="2">
    <source>
        <dbReference type="Pfam" id="PF05547"/>
    </source>
</evidence>
<dbReference type="PANTHER" id="PTHR41775">
    <property type="entry name" value="SECRETED PROTEIN-RELATED"/>
    <property type="match status" value="1"/>
</dbReference>
<evidence type="ECO:0000256" key="1">
    <source>
        <dbReference type="SAM" id="MobiDB-lite"/>
    </source>
</evidence>
<evidence type="ECO:0000313" key="4">
    <source>
        <dbReference type="Proteomes" id="UP000693970"/>
    </source>
</evidence>
<accession>A0A9K3L5C4</accession>